<proteinExistence type="predicted"/>
<name>A0ABQ9X5M0_9EUKA</name>
<sequence length="145" mass="16412">MSSFHPENLPIAAHSALHNDIVKFLNMCLNLAIPDKYNPHSPPSAVDQPKICELIFRKIIVPSSQYLLFLFQNWYLLSGDVLSSFFDLLNALLQIGRRHVPTLQIMLSPQILLTIANVLSFIENNAAKLYYIDYIRLSLEAALAC</sequence>
<comment type="caution">
    <text evidence="1">The sequence shown here is derived from an EMBL/GenBank/DDBJ whole genome shotgun (WGS) entry which is preliminary data.</text>
</comment>
<evidence type="ECO:0000313" key="2">
    <source>
        <dbReference type="Proteomes" id="UP001281761"/>
    </source>
</evidence>
<dbReference type="Proteomes" id="UP001281761">
    <property type="component" value="Unassembled WGS sequence"/>
</dbReference>
<gene>
    <name evidence="1" type="ORF">BLNAU_17999</name>
</gene>
<reference evidence="1 2" key="1">
    <citation type="journal article" date="2022" name="bioRxiv">
        <title>Genomics of Preaxostyla Flagellates Illuminates Evolutionary Transitions and the Path Towards Mitochondrial Loss.</title>
        <authorList>
            <person name="Novak L.V.F."/>
            <person name="Treitli S.C."/>
            <person name="Pyrih J."/>
            <person name="Halakuc P."/>
            <person name="Pipaliya S.V."/>
            <person name="Vacek V."/>
            <person name="Brzon O."/>
            <person name="Soukal P."/>
            <person name="Eme L."/>
            <person name="Dacks J.B."/>
            <person name="Karnkowska A."/>
            <person name="Elias M."/>
            <person name="Hampl V."/>
        </authorList>
    </citation>
    <scope>NUCLEOTIDE SEQUENCE [LARGE SCALE GENOMIC DNA]</scope>
    <source>
        <strain evidence="1">NAU3</strain>
        <tissue evidence="1">Gut</tissue>
    </source>
</reference>
<evidence type="ECO:0000313" key="1">
    <source>
        <dbReference type="EMBL" id="KAK2947076.1"/>
    </source>
</evidence>
<protein>
    <submittedName>
        <fullName evidence="1">Uncharacterized protein</fullName>
    </submittedName>
</protein>
<keyword evidence="2" id="KW-1185">Reference proteome</keyword>
<dbReference type="EMBL" id="JARBJD010000211">
    <property type="protein sequence ID" value="KAK2947076.1"/>
    <property type="molecule type" value="Genomic_DNA"/>
</dbReference>
<organism evidence="1 2">
    <name type="scientific">Blattamonas nauphoetae</name>
    <dbReference type="NCBI Taxonomy" id="2049346"/>
    <lineage>
        <taxon>Eukaryota</taxon>
        <taxon>Metamonada</taxon>
        <taxon>Preaxostyla</taxon>
        <taxon>Oxymonadida</taxon>
        <taxon>Blattamonas</taxon>
    </lineage>
</organism>
<accession>A0ABQ9X5M0</accession>